<dbReference type="EMBL" id="WUAV01000002">
    <property type="protein sequence ID" value="KAF1764181.1"/>
    <property type="molecule type" value="Genomic_DNA"/>
</dbReference>
<dbReference type="GeneID" id="78773803"/>
<dbReference type="InterPro" id="IPR021942">
    <property type="entry name" value="DUF3557"/>
</dbReference>
<evidence type="ECO:0000313" key="2">
    <source>
        <dbReference type="Proteomes" id="UP000483820"/>
    </source>
</evidence>
<dbReference type="Proteomes" id="UP000483820">
    <property type="component" value="Chromosome II"/>
</dbReference>
<dbReference type="PANTHER" id="PTHR31379:SF1">
    <property type="entry name" value="F-BOX C PROTEIN-RELATED"/>
    <property type="match status" value="1"/>
</dbReference>
<protein>
    <recommendedName>
        <fullName evidence="3">F-box associated domain-containing protein</fullName>
    </recommendedName>
</protein>
<dbReference type="CTD" id="78773803"/>
<organism evidence="1 2">
    <name type="scientific">Caenorhabditis remanei</name>
    <name type="common">Caenorhabditis vulgaris</name>
    <dbReference type="NCBI Taxonomy" id="31234"/>
    <lineage>
        <taxon>Eukaryota</taxon>
        <taxon>Metazoa</taxon>
        <taxon>Ecdysozoa</taxon>
        <taxon>Nematoda</taxon>
        <taxon>Chromadorea</taxon>
        <taxon>Rhabditida</taxon>
        <taxon>Rhabditina</taxon>
        <taxon>Rhabditomorpha</taxon>
        <taxon>Rhabditoidea</taxon>
        <taxon>Rhabditidae</taxon>
        <taxon>Peloderinae</taxon>
        <taxon>Caenorhabditis</taxon>
    </lineage>
</organism>
<evidence type="ECO:0000313" key="1">
    <source>
        <dbReference type="EMBL" id="KAF1764181.1"/>
    </source>
</evidence>
<reference evidence="1 2" key="1">
    <citation type="submission" date="2019-12" db="EMBL/GenBank/DDBJ databases">
        <title>Chromosome-level assembly of the Caenorhabditis remanei genome.</title>
        <authorList>
            <person name="Teterina A.A."/>
            <person name="Willis J.H."/>
            <person name="Phillips P.C."/>
        </authorList>
    </citation>
    <scope>NUCLEOTIDE SEQUENCE [LARGE SCALE GENOMIC DNA]</scope>
    <source>
        <strain evidence="1 2">PX506</strain>
        <tissue evidence="1">Whole organism</tissue>
    </source>
</reference>
<evidence type="ECO:0008006" key="3">
    <source>
        <dbReference type="Google" id="ProtNLM"/>
    </source>
</evidence>
<dbReference type="PANTHER" id="PTHR31379">
    <property type="entry name" value="F-BOX C PROTEIN-RELATED-RELATED"/>
    <property type="match status" value="1"/>
</dbReference>
<dbReference type="Pfam" id="PF12078">
    <property type="entry name" value="DUF3557"/>
    <property type="match status" value="1"/>
</dbReference>
<accession>A0A6A5HBD0</accession>
<gene>
    <name evidence="1" type="ORF">GCK72_004128</name>
</gene>
<sequence length="367" mass="42230">MATSRPRPLFYQSSKCVALYLEVNIRFELYLRCPRFRSVHKTEPVRIHDLKVRPNDFEINGTVFSVETISLRMSNQEPPFTYIQLAMTTGTAQKVERVEYDKNLKIARDYILGRIFGVKKVQVGSLQIGEDKCSHVVYISQGAEEHRIYAGRPGNAFHMRTLSGQILPLLPVPEGKLEIAEMRVTGNLKNALASIKTSLSKSNPPLKKLTYAYQPLPDDPVLQNAEVLCIVGNASLKVFNGNRNSNRIHLRSCNIVQADFMNLINKWEWEMEKSDVGRFYSIGFKQEKLMHRFFRMFRNLPGAERGENDESRLSKYRECVIIPMRDETELNVWCERTSEEDKAYCDNILIVKIKVQNSGYAQVHGLF</sequence>
<proteinExistence type="predicted"/>
<comment type="caution">
    <text evidence="1">The sequence shown here is derived from an EMBL/GenBank/DDBJ whole genome shotgun (WGS) entry which is preliminary data.</text>
</comment>
<dbReference type="KEGG" id="crq:GCK72_004128"/>
<dbReference type="RefSeq" id="XP_053588676.1">
    <property type="nucleotide sequence ID" value="XM_053724482.1"/>
</dbReference>
<dbReference type="AlphaFoldDB" id="A0A6A5HBD0"/>
<name>A0A6A5HBD0_CAERE</name>